<reference evidence="2" key="1">
    <citation type="submission" date="2016-11" db="UniProtKB">
        <authorList>
            <consortium name="WormBaseParasite"/>
        </authorList>
    </citation>
    <scope>IDENTIFICATION</scope>
</reference>
<sequence>TNAHLLLAQDGDGKQTFDTNDQDYVQAISSDDGELSFDVQDMEDTTFSSQWTGLEAVVGAYDDESTCPFVTGENTITVLEDEPRVAASHWDFSTK</sequence>
<accession>A0A1I7YZJ6</accession>
<proteinExistence type="predicted"/>
<protein>
    <submittedName>
        <fullName evidence="2">Cadherin_4 domain-containing protein</fullName>
    </submittedName>
</protein>
<dbReference type="WBParaSite" id="L893_g2110.t1">
    <property type="protein sequence ID" value="L893_g2110.t1"/>
    <property type="gene ID" value="L893_g2110"/>
</dbReference>
<dbReference type="Proteomes" id="UP000095287">
    <property type="component" value="Unplaced"/>
</dbReference>
<evidence type="ECO:0000313" key="1">
    <source>
        <dbReference type="Proteomes" id="UP000095287"/>
    </source>
</evidence>
<dbReference type="AlphaFoldDB" id="A0A1I7YZJ6"/>
<keyword evidence="1" id="KW-1185">Reference proteome</keyword>
<name>A0A1I7YZJ6_9BILA</name>
<organism evidence="1 2">
    <name type="scientific">Steinernema glaseri</name>
    <dbReference type="NCBI Taxonomy" id="37863"/>
    <lineage>
        <taxon>Eukaryota</taxon>
        <taxon>Metazoa</taxon>
        <taxon>Ecdysozoa</taxon>
        <taxon>Nematoda</taxon>
        <taxon>Chromadorea</taxon>
        <taxon>Rhabditida</taxon>
        <taxon>Tylenchina</taxon>
        <taxon>Panagrolaimomorpha</taxon>
        <taxon>Strongyloidoidea</taxon>
        <taxon>Steinernematidae</taxon>
        <taxon>Steinernema</taxon>
    </lineage>
</organism>
<evidence type="ECO:0000313" key="2">
    <source>
        <dbReference type="WBParaSite" id="L893_g2110.t1"/>
    </source>
</evidence>